<dbReference type="SMART" id="SM00320">
    <property type="entry name" value="WD40"/>
    <property type="match status" value="4"/>
</dbReference>
<dbReference type="InterPro" id="IPR036322">
    <property type="entry name" value="WD40_repeat_dom_sf"/>
</dbReference>
<feature type="compositionally biased region" description="Pro residues" evidence="1">
    <location>
        <begin position="1062"/>
        <end position="1073"/>
    </location>
</feature>
<dbReference type="PANTHER" id="PTHR14593:SF5">
    <property type="entry name" value="WD REPEAT-CONTAINING PROTEIN 11"/>
    <property type="match status" value="1"/>
</dbReference>
<reference evidence="4" key="1">
    <citation type="journal article" date="2022" name="bioRxiv">
        <title>Genomics of Preaxostyla Flagellates Illuminates Evolutionary Transitions and the Path Towards Mitochondrial Loss.</title>
        <authorList>
            <person name="Novak L.V.F."/>
            <person name="Treitli S.C."/>
            <person name="Pyrih J."/>
            <person name="Halakuc P."/>
            <person name="Pipaliya S.V."/>
            <person name="Vacek V."/>
            <person name="Brzon O."/>
            <person name="Soukal P."/>
            <person name="Eme L."/>
            <person name="Dacks J.B."/>
            <person name="Karnkowska A."/>
            <person name="Elias M."/>
            <person name="Hampl V."/>
        </authorList>
    </citation>
    <scope>NUCLEOTIDE SEQUENCE</scope>
    <source>
        <strain evidence="4">RCP-MX</strain>
    </source>
</reference>
<feature type="compositionally biased region" description="Low complexity" evidence="1">
    <location>
        <begin position="340"/>
        <end position="356"/>
    </location>
</feature>
<accession>A0ABQ8UKH2</accession>
<dbReference type="InterPro" id="IPR039694">
    <property type="entry name" value="WDR11"/>
</dbReference>
<dbReference type="InterPro" id="IPR057853">
    <property type="entry name" value="Beta-prop_WDR11_2nd"/>
</dbReference>
<dbReference type="Pfam" id="PF23752">
    <property type="entry name" value="Beta-prop_WDR11_2nd"/>
    <property type="match status" value="1"/>
</dbReference>
<dbReference type="InterPro" id="IPR001680">
    <property type="entry name" value="WD40_rpt"/>
</dbReference>
<dbReference type="Gene3D" id="2.130.10.10">
    <property type="entry name" value="YVTN repeat-like/Quinoprotein amine dehydrogenase"/>
    <property type="match status" value="2"/>
</dbReference>
<feature type="domain" description="WDR11 second beta-propeller" evidence="2">
    <location>
        <begin position="573"/>
        <end position="722"/>
    </location>
</feature>
<feature type="region of interest" description="Disordered" evidence="1">
    <location>
        <begin position="248"/>
        <end position="277"/>
    </location>
</feature>
<feature type="region of interest" description="Disordered" evidence="1">
    <location>
        <begin position="798"/>
        <end position="820"/>
    </location>
</feature>
<feature type="domain" description="WDR11 TPR" evidence="3">
    <location>
        <begin position="1286"/>
        <end position="1452"/>
    </location>
</feature>
<feature type="region of interest" description="Disordered" evidence="1">
    <location>
        <begin position="985"/>
        <end position="1012"/>
    </location>
</feature>
<organism evidence="4 5">
    <name type="scientific">Paratrimastix pyriformis</name>
    <dbReference type="NCBI Taxonomy" id="342808"/>
    <lineage>
        <taxon>Eukaryota</taxon>
        <taxon>Metamonada</taxon>
        <taxon>Preaxostyla</taxon>
        <taxon>Paratrimastigidae</taxon>
        <taxon>Paratrimastix</taxon>
    </lineage>
</organism>
<evidence type="ECO:0000313" key="4">
    <source>
        <dbReference type="EMBL" id="KAJ4459714.1"/>
    </source>
</evidence>
<sequence length="1513" mass="160188">MRVLPRLIPGLPGGANIPSRCLCEWSMTNLVAVAIGSTVAIVDPETEQIAQTLEDSSFRGEPPELITSILWSNAPIPPDPSDEHSVDLIVGDLSGQVVVWDVGQGAIRFRLAPDVEQQPRAKGQPAGSAVIQLAWHPSKAPGTHLVVARQPGTVELWQMRDAPSHAGLGTVPPVSGTGVGATKTMASLPPLSEWAPGDAALLMGPGGDAARQLWKIAHSEPLLCFSFDPFEPELALCGTAGAVAFWKDHSPSPPSPQPGQLRIQRNAQSPSGAGGTSPVQMVHSDIFRGLLYFAMAKEVLLFDGPARQVVSSFTCGSTSSPIAAMHLSAEPLGLQPLRFEAPAAPEGPDGQPPQGGDRPHTPPEGLLGLWAPGGSGVGSPAAGVGSPAATRPRSTRPGRRFGQEPLMIVRHQDGTLVYAALSRRRGEPFCEMDLGRALKRPFDKTIHVLGASVHPFDPTRLATLSSTGLISMWALREAYADPGQAAPAPIAALTLPAGPLPSPGALEEPVPHGPLASRPHFGEAVPCACALGPLRPDMTHVETAPATPPHLALVGSIGLVASTPGCGEVCPFPTGSLGAPLQEGLYKGLPLEMCLLAGTQSGSLVLYDLLHRRVHAEYGAHQAPVRIVRWLSPTWVLSYAWKGPDGAKRYLNELLLTDLVTGAHRNLLQGRPGIEETLVRTVRLSGPMEVWDLARERVLHSIRLAIQLTAIEWFAPTNPAPPLADGAFYFFTVDEEGIHRNPRTLNIGTGVISCITWREDVLACGDVAGQLHVFDPKRQRNSAMTLLSWPAGQPVASSFGSRAHPAAKPSDRQGGQVESSPRMGVSGLGCLVGLCLWGGCLAGGSGAMVKQVRISPGTTVALVLLDGGQVGVWDFAKQELLSPAVRKLAAVEVAWLLPGTPLAVSADGAVRVFDVTLSTATSAFLPTALARPMRSPALLPFGGLLFLRAALHCGPMAAPPSPSEAPGGGESELLPGLAAMAAMAAGGSEPGVHTAEDPDLEPETGAPERATPTALTVITERLHLRPDPAYADRLAMLDGAPLLRHLHRERRSAALQAVAFPGTPPPTPPPPRTGEPAPDGQAEDGQPEEAEEGPEVAQNGPGVRHYVAWGRAVPDERRPEVIRALCLRGLEAATYCGDAEGRHFWLLAHYYLAKYRALAGLAGPQLQAACFSVPDRPFAPPPESSPAMREVAPFFTLVAQPLPSRPRSPARPADGGPSELEAAMAGSAPAPPTVARDMLLVSPAHESFLPRPHLPLGLGYYRDGTHIRQELAETARMRRALPPTYDMTQAYVHTQVALGHADEAVRVLFETDPFGAAPDGRPHFHEDVLRACVLAAATTPDRFRQTMLEAADLLASRSPNDLDLSVELLCAVRHYSQAAALLWRAGRYEEAITLAKVVRFGFGYAWAAMLKGPANRPHLGLRVYLSLGDVGGALQVLVEQHQVDAAALFLEAAAAAGLLEVHLVNRGHLGGIRSLIEYVYANRKRTLGVGKRPPIRPTSDVPEEDADREAPVP</sequence>
<dbReference type="Pfam" id="PF23753">
    <property type="entry name" value="TPR_WDR11"/>
    <property type="match status" value="1"/>
</dbReference>
<evidence type="ECO:0000256" key="1">
    <source>
        <dbReference type="SAM" id="MobiDB-lite"/>
    </source>
</evidence>
<feature type="region of interest" description="Disordered" evidence="1">
    <location>
        <begin position="340"/>
        <end position="403"/>
    </location>
</feature>
<keyword evidence="5" id="KW-1185">Reference proteome</keyword>
<proteinExistence type="predicted"/>
<dbReference type="PANTHER" id="PTHR14593">
    <property type="entry name" value="WD REPEAT-CONTAINING PROTEIN 11"/>
    <property type="match status" value="1"/>
</dbReference>
<gene>
    <name evidence="4" type="ORF">PAPYR_4101</name>
</gene>
<evidence type="ECO:0000313" key="5">
    <source>
        <dbReference type="Proteomes" id="UP001141327"/>
    </source>
</evidence>
<feature type="region of interest" description="Disordered" evidence="1">
    <location>
        <begin position="1490"/>
        <end position="1513"/>
    </location>
</feature>
<feature type="region of interest" description="Disordered" evidence="1">
    <location>
        <begin position="1059"/>
        <end position="1101"/>
    </location>
</feature>
<feature type="compositionally biased region" description="Acidic residues" evidence="1">
    <location>
        <begin position="1081"/>
        <end position="1094"/>
    </location>
</feature>
<evidence type="ECO:0000259" key="2">
    <source>
        <dbReference type="Pfam" id="PF23752"/>
    </source>
</evidence>
<dbReference type="EMBL" id="JAPMOS010000017">
    <property type="protein sequence ID" value="KAJ4459714.1"/>
    <property type="molecule type" value="Genomic_DNA"/>
</dbReference>
<comment type="caution">
    <text evidence="4">The sequence shown here is derived from an EMBL/GenBank/DDBJ whole genome shotgun (WGS) entry which is preliminary data.</text>
</comment>
<protein>
    <submittedName>
        <fullName evidence="4">Uncharacterized protein</fullName>
    </submittedName>
</protein>
<dbReference type="InterPro" id="IPR057854">
    <property type="entry name" value="TPR_WDR11"/>
</dbReference>
<feature type="region of interest" description="Disordered" evidence="1">
    <location>
        <begin position="1202"/>
        <end position="1229"/>
    </location>
</feature>
<evidence type="ECO:0000259" key="3">
    <source>
        <dbReference type="Pfam" id="PF23753"/>
    </source>
</evidence>
<dbReference type="InterPro" id="IPR015943">
    <property type="entry name" value="WD40/YVTN_repeat-like_dom_sf"/>
</dbReference>
<dbReference type="SUPFAM" id="SSF50978">
    <property type="entry name" value="WD40 repeat-like"/>
    <property type="match status" value="2"/>
</dbReference>
<dbReference type="Proteomes" id="UP001141327">
    <property type="component" value="Unassembled WGS sequence"/>
</dbReference>
<feature type="compositionally biased region" description="Low complexity" evidence="1">
    <location>
        <begin position="378"/>
        <end position="389"/>
    </location>
</feature>
<name>A0ABQ8UKH2_9EUKA</name>